<comment type="caution">
    <text evidence="2">The sequence shown here is derived from an EMBL/GenBank/DDBJ whole genome shotgun (WGS) entry which is preliminary data.</text>
</comment>
<accession>A0A919YV74</accession>
<proteinExistence type="predicted"/>
<evidence type="ECO:0000313" key="3">
    <source>
        <dbReference type="Proteomes" id="UP000683139"/>
    </source>
</evidence>
<feature type="transmembrane region" description="Helical" evidence="1">
    <location>
        <begin position="34"/>
        <end position="53"/>
    </location>
</feature>
<keyword evidence="1" id="KW-1133">Transmembrane helix</keyword>
<evidence type="ECO:0000256" key="1">
    <source>
        <dbReference type="SAM" id="Phobius"/>
    </source>
</evidence>
<name>A0A919YV74_9BACL</name>
<dbReference type="Proteomes" id="UP000683139">
    <property type="component" value="Unassembled WGS sequence"/>
</dbReference>
<protein>
    <submittedName>
        <fullName evidence="2">Uncharacterized protein</fullName>
    </submittedName>
</protein>
<keyword evidence="1" id="KW-0812">Transmembrane</keyword>
<keyword evidence="1" id="KW-0472">Membrane</keyword>
<dbReference type="AlphaFoldDB" id="A0A919YV74"/>
<dbReference type="EMBL" id="BOSE01000005">
    <property type="protein sequence ID" value="GIP17433.1"/>
    <property type="molecule type" value="Genomic_DNA"/>
</dbReference>
<reference evidence="2" key="1">
    <citation type="submission" date="2021-03" db="EMBL/GenBank/DDBJ databases">
        <title>Antimicrobial resistance genes in bacteria isolated from Japanese honey, and their potential for conferring macrolide and lincosamide resistance in the American foulbrood pathogen Paenibacillus larvae.</title>
        <authorList>
            <person name="Okamoto M."/>
            <person name="Kumagai M."/>
            <person name="Kanamori H."/>
            <person name="Takamatsu D."/>
        </authorList>
    </citation>
    <scope>NUCLEOTIDE SEQUENCE</scope>
    <source>
        <strain evidence="2">J40TS1</strain>
    </source>
</reference>
<feature type="transmembrane region" description="Helical" evidence="1">
    <location>
        <begin position="12"/>
        <end position="28"/>
    </location>
</feature>
<organism evidence="2 3">
    <name type="scientific">Paenibacillus montaniterrae</name>
    <dbReference type="NCBI Taxonomy" id="429341"/>
    <lineage>
        <taxon>Bacteria</taxon>
        <taxon>Bacillati</taxon>
        <taxon>Bacillota</taxon>
        <taxon>Bacilli</taxon>
        <taxon>Bacillales</taxon>
        <taxon>Paenibacillaceae</taxon>
        <taxon>Paenibacillus</taxon>
    </lineage>
</organism>
<sequence>MNNRTMLRKRIIAIGAFFVAIGIGFLFVETFSTMIGIILLAIGIALYIASNFFRTKMTEKN</sequence>
<evidence type="ECO:0000313" key="2">
    <source>
        <dbReference type="EMBL" id="GIP17433.1"/>
    </source>
</evidence>
<keyword evidence="3" id="KW-1185">Reference proteome</keyword>
<gene>
    <name evidence="2" type="ORF">J40TS1_30750</name>
</gene>